<sequence length="319" mass="36187">MSSEKDVKEDSRMDLDPEIEKQLREAAEREEQQISQEIKDKCQQEFNKRASLMAEQFLEQFNSQMSNVGDRYTHHTHEKITVRQTNVLRTNKAIRDVSRDLGDDWRPVFQHLMKDSPADKVKVEMARIERQKPFLQALKALNTWKDSMGDTFDIRQLVDALMTVERRDLAEKVLDILDDNQLDNLYTLENVGKGFAGGAAKQVAGKSEGDGADKKTNPPKSSTPREDPIGDSKLLKIAKELGKDWLPLAEALKLSEEDIEETKTMPGGDSYHGGFKCLFLWRDYCVENGKLTAECGTELRGVLNKIGRKELAETIPNSS</sequence>
<evidence type="ECO:0000259" key="2">
    <source>
        <dbReference type="PROSITE" id="PS50017"/>
    </source>
</evidence>
<dbReference type="EMBL" id="JAODUP010000535">
    <property type="protein sequence ID" value="KAK2147798.1"/>
    <property type="molecule type" value="Genomic_DNA"/>
</dbReference>
<protein>
    <recommendedName>
        <fullName evidence="2">Death domain-containing protein</fullName>
    </recommendedName>
</protein>
<gene>
    <name evidence="3" type="ORF">LSH36_535g02045</name>
</gene>
<dbReference type="InterPro" id="IPR000488">
    <property type="entry name" value="Death_dom"/>
</dbReference>
<dbReference type="InterPro" id="IPR011029">
    <property type="entry name" value="DEATH-like_dom_sf"/>
</dbReference>
<proteinExistence type="predicted"/>
<dbReference type="Proteomes" id="UP001208570">
    <property type="component" value="Unassembled WGS sequence"/>
</dbReference>
<dbReference type="InterPro" id="IPR016729">
    <property type="entry name" value="FADD"/>
</dbReference>
<feature type="region of interest" description="Disordered" evidence="1">
    <location>
        <begin position="1"/>
        <end position="34"/>
    </location>
</feature>
<dbReference type="AlphaFoldDB" id="A0AAD9J7C3"/>
<keyword evidence="4" id="KW-1185">Reference proteome</keyword>
<feature type="domain" description="Death" evidence="2">
    <location>
        <begin position="230"/>
        <end position="319"/>
    </location>
</feature>
<feature type="domain" description="Death" evidence="2">
    <location>
        <begin position="124"/>
        <end position="177"/>
    </location>
</feature>
<evidence type="ECO:0000256" key="1">
    <source>
        <dbReference type="SAM" id="MobiDB-lite"/>
    </source>
</evidence>
<feature type="region of interest" description="Disordered" evidence="1">
    <location>
        <begin position="202"/>
        <end position="230"/>
    </location>
</feature>
<reference evidence="3" key="1">
    <citation type="journal article" date="2023" name="Mol. Biol. Evol.">
        <title>Third-Generation Sequencing Reveals the Adaptive Role of the Epigenome in Three Deep-Sea Polychaetes.</title>
        <authorList>
            <person name="Perez M."/>
            <person name="Aroh O."/>
            <person name="Sun Y."/>
            <person name="Lan Y."/>
            <person name="Juniper S.K."/>
            <person name="Young C.R."/>
            <person name="Angers B."/>
            <person name="Qian P.Y."/>
        </authorList>
    </citation>
    <scope>NUCLEOTIDE SEQUENCE</scope>
    <source>
        <strain evidence="3">P08H-3</strain>
    </source>
</reference>
<dbReference type="PROSITE" id="PS50017">
    <property type="entry name" value="DEATH_DOMAIN"/>
    <property type="match status" value="2"/>
</dbReference>
<evidence type="ECO:0000313" key="4">
    <source>
        <dbReference type="Proteomes" id="UP001208570"/>
    </source>
</evidence>
<dbReference type="CDD" id="cd01670">
    <property type="entry name" value="Death"/>
    <property type="match status" value="2"/>
</dbReference>
<evidence type="ECO:0000313" key="3">
    <source>
        <dbReference type="EMBL" id="KAK2147798.1"/>
    </source>
</evidence>
<dbReference type="Gene3D" id="1.10.533.10">
    <property type="entry name" value="Death Domain, Fas"/>
    <property type="match status" value="2"/>
</dbReference>
<dbReference type="GO" id="GO:0007165">
    <property type="term" value="P:signal transduction"/>
    <property type="evidence" value="ECO:0007669"/>
    <property type="project" value="InterPro"/>
</dbReference>
<dbReference type="PANTHER" id="PTHR15077">
    <property type="entry name" value="FAS-ASSOCIATING DEATH DOMAIN-CONTAINING PROTEIN FADD"/>
    <property type="match status" value="1"/>
</dbReference>
<dbReference type="Pfam" id="PF00531">
    <property type="entry name" value="Death"/>
    <property type="match status" value="2"/>
</dbReference>
<feature type="compositionally biased region" description="Basic and acidic residues" evidence="1">
    <location>
        <begin position="207"/>
        <end position="216"/>
    </location>
</feature>
<dbReference type="SUPFAM" id="SSF47986">
    <property type="entry name" value="DEATH domain"/>
    <property type="match status" value="2"/>
</dbReference>
<name>A0AAD9J7C3_9ANNE</name>
<dbReference type="PANTHER" id="PTHR15077:SF12">
    <property type="entry name" value="DEATH DOMAIN-CONTAINING PROTEIN"/>
    <property type="match status" value="1"/>
</dbReference>
<comment type="caution">
    <text evidence="3">The sequence shown here is derived from an EMBL/GenBank/DDBJ whole genome shotgun (WGS) entry which is preliminary data.</text>
</comment>
<organism evidence="3 4">
    <name type="scientific">Paralvinella palmiformis</name>
    <dbReference type="NCBI Taxonomy" id="53620"/>
    <lineage>
        <taxon>Eukaryota</taxon>
        <taxon>Metazoa</taxon>
        <taxon>Spiralia</taxon>
        <taxon>Lophotrochozoa</taxon>
        <taxon>Annelida</taxon>
        <taxon>Polychaeta</taxon>
        <taxon>Sedentaria</taxon>
        <taxon>Canalipalpata</taxon>
        <taxon>Terebellida</taxon>
        <taxon>Terebelliformia</taxon>
        <taxon>Alvinellidae</taxon>
        <taxon>Paralvinella</taxon>
    </lineage>
</organism>
<accession>A0AAD9J7C3</accession>